<dbReference type="SMR" id="C4R1Q9"/>
<sequence length="358" mass="41094">MEMRYTINANLRQCNPYFYTHVFHVKGRWIGMTVLDVFCNEFKSRSEEYYRLNIDNGTIKLIRNRGLATEQTIDKSLLYSTLIKSGDCVVNTEHKHEPEVGIGEEIVYQDDNILVVNKPCGVPVHPTGKYYYNTMTEIMKNELGVSSLYPCHRLDRLTSGILIIGKTPRAAAKYQTQLKQNSIQKTYIARVDGEFPMGNIVCSDKIVNIDCKRGKENGITEPKEALTNFQRLAYSTSLNQSIVKCSPKTGRTHQIRIHLRNLGHPIANDPLYGFNELLGIRRESPCGTLSEKSFEQVVKLATKKRDESRSANTCPKCGINLYRQRNPEELGIWLHALSYRSIDWKFHTRYPPWAKLQV</sequence>
<dbReference type="EMBL" id="FN392320">
    <property type="protein sequence ID" value="CAY69433.1"/>
    <property type="molecule type" value="Genomic_DNA"/>
</dbReference>
<dbReference type="GO" id="GO:0003723">
    <property type="term" value="F:RNA binding"/>
    <property type="evidence" value="ECO:0007669"/>
    <property type="project" value="InterPro"/>
</dbReference>
<evidence type="ECO:0000256" key="1">
    <source>
        <dbReference type="PIRSR" id="PIRSR606225-1"/>
    </source>
</evidence>
<comment type="catalytic activity">
    <reaction evidence="2">
        <text>a uridine in RNA = a pseudouridine in RNA</text>
        <dbReference type="Rhea" id="RHEA:48348"/>
        <dbReference type="Rhea" id="RHEA-COMP:12068"/>
        <dbReference type="Rhea" id="RHEA-COMP:12069"/>
        <dbReference type="ChEBI" id="CHEBI:65314"/>
        <dbReference type="ChEBI" id="CHEBI:65315"/>
    </reaction>
</comment>
<comment type="function">
    <text evidence="2">Responsible for synthesis of pseudouridine from uracil.</text>
</comment>
<keyword evidence="5" id="KW-1185">Reference proteome</keyword>
<feature type="domain" description="Pseudouridine synthase RsuA/RluA-like" evidence="3">
    <location>
        <begin position="112"/>
        <end position="260"/>
    </location>
</feature>
<keyword evidence="2" id="KW-0413">Isomerase</keyword>
<dbReference type="NCBIfam" id="TIGR00005">
    <property type="entry name" value="rluA_subfam"/>
    <property type="match status" value="1"/>
</dbReference>
<evidence type="ECO:0000256" key="2">
    <source>
        <dbReference type="RuleBase" id="RU362028"/>
    </source>
</evidence>
<dbReference type="Gene3D" id="3.30.2350.10">
    <property type="entry name" value="Pseudouridine synthase"/>
    <property type="match status" value="1"/>
</dbReference>
<dbReference type="InterPro" id="IPR006225">
    <property type="entry name" value="PsdUridine_synth_RluC/D"/>
</dbReference>
<protein>
    <recommendedName>
        <fullName evidence="2">Pseudouridine synthase</fullName>
        <ecNumber evidence="2">5.4.99.-</ecNumber>
    </recommendedName>
</protein>
<dbReference type="STRING" id="644223.C4R1Q9"/>
<dbReference type="SUPFAM" id="SSF55120">
    <property type="entry name" value="Pseudouridine synthase"/>
    <property type="match status" value="1"/>
</dbReference>
<dbReference type="GeneID" id="8198957"/>
<evidence type="ECO:0000313" key="4">
    <source>
        <dbReference type="EMBL" id="CAY69433.1"/>
    </source>
</evidence>
<dbReference type="PANTHER" id="PTHR21600:SF42">
    <property type="entry name" value="TRNA PSEUDOURIDINE(31) SYNTHASE"/>
    <property type="match status" value="1"/>
</dbReference>
<evidence type="ECO:0000259" key="3">
    <source>
        <dbReference type="Pfam" id="PF00849"/>
    </source>
</evidence>
<dbReference type="InterPro" id="IPR050188">
    <property type="entry name" value="RluA_PseudoU_synthase"/>
</dbReference>
<dbReference type="GO" id="GO:0009982">
    <property type="term" value="F:pseudouridine synthase activity"/>
    <property type="evidence" value="ECO:0007669"/>
    <property type="project" value="InterPro"/>
</dbReference>
<dbReference type="Pfam" id="PF00849">
    <property type="entry name" value="PseudoU_synth_2"/>
    <property type="match status" value="1"/>
</dbReference>
<dbReference type="KEGG" id="ppa:PAS_chr2-1_0777"/>
<dbReference type="AlphaFoldDB" id="C4R1Q9"/>
<dbReference type="OMA" id="THKHEPP"/>
<evidence type="ECO:0000313" key="5">
    <source>
        <dbReference type="Proteomes" id="UP000000314"/>
    </source>
</evidence>
<dbReference type="InterPro" id="IPR006145">
    <property type="entry name" value="PsdUridine_synth_RsuA/RluA"/>
</dbReference>
<dbReference type="Proteomes" id="UP000000314">
    <property type="component" value="Chromosome 2"/>
</dbReference>
<feature type="active site" evidence="1">
    <location>
        <position position="155"/>
    </location>
</feature>
<dbReference type="OrthoDB" id="424794at2759"/>
<dbReference type="EC" id="5.4.99.-" evidence="2"/>
<comment type="similarity">
    <text evidence="2">Belongs to the pseudouridine synthase RluA family.</text>
</comment>
<dbReference type="InParanoid" id="C4R1Q9"/>
<organism evidence="4 5">
    <name type="scientific">Komagataella phaffii (strain GS115 / ATCC 20864)</name>
    <name type="common">Yeast</name>
    <name type="synonym">Pichia pastoris</name>
    <dbReference type="NCBI Taxonomy" id="644223"/>
    <lineage>
        <taxon>Eukaryota</taxon>
        <taxon>Fungi</taxon>
        <taxon>Dikarya</taxon>
        <taxon>Ascomycota</taxon>
        <taxon>Saccharomycotina</taxon>
        <taxon>Pichiomycetes</taxon>
        <taxon>Pichiales</taxon>
        <taxon>Pichiaceae</taxon>
        <taxon>Komagataella</taxon>
    </lineage>
</organism>
<dbReference type="CDD" id="cd02557">
    <property type="entry name" value="PseudoU_synth_ScRIB2"/>
    <property type="match status" value="1"/>
</dbReference>
<dbReference type="HOGENOM" id="CLU_016902_12_1_1"/>
<dbReference type="RefSeq" id="XP_002491713.1">
    <property type="nucleotide sequence ID" value="XM_002491668.1"/>
</dbReference>
<reference evidence="4 5" key="1">
    <citation type="journal article" date="2009" name="Nat. Biotechnol.">
        <title>Genome sequence of the recombinant protein production host Pichia pastoris.</title>
        <authorList>
            <person name="De Schutter K."/>
            <person name="Lin Y.C."/>
            <person name="Tiels P."/>
            <person name="Van Hecke A."/>
            <person name="Glinka S."/>
            <person name="Weber-Lehmann J."/>
            <person name="Rouze P."/>
            <person name="Van de Peer Y."/>
            <person name="Callewaert N."/>
        </authorList>
    </citation>
    <scope>NUCLEOTIDE SEQUENCE [LARGE SCALE GENOMIC DNA]</scope>
    <source>
        <strain evidence="5">GS115 / ATCC 20864</strain>
    </source>
</reference>
<dbReference type="PANTHER" id="PTHR21600">
    <property type="entry name" value="MITOCHONDRIAL RNA PSEUDOURIDINE SYNTHASE"/>
    <property type="match status" value="1"/>
</dbReference>
<dbReference type="InterPro" id="IPR020103">
    <property type="entry name" value="PsdUridine_synth_cat_dom_sf"/>
</dbReference>
<name>C4R1Q9_KOMPG</name>
<gene>
    <name evidence="4" type="ordered locus">PAS_chr2-1_0777</name>
</gene>
<dbReference type="GO" id="GO:0000455">
    <property type="term" value="P:enzyme-directed rRNA pseudouridine synthesis"/>
    <property type="evidence" value="ECO:0007669"/>
    <property type="project" value="TreeGrafter"/>
</dbReference>
<accession>C4R1Q9</accession>
<dbReference type="PROSITE" id="PS01129">
    <property type="entry name" value="PSI_RLU"/>
    <property type="match status" value="1"/>
</dbReference>
<dbReference type="InterPro" id="IPR006224">
    <property type="entry name" value="PsdUridine_synth_RluA-like_CS"/>
</dbReference>
<proteinExistence type="inferred from homology"/>
<dbReference type="eggNOG" id="KOG1919">
    <property type="taxonomic scope" value="Eukaryota"/>
</dbReference>